<name>A0A2Z7D484_9LAMI</name>
<dbReference type="PANTHER" id="PTHR47584">
    <property type="match status" value="1"/>
</dbReference>
<dbReference type="Proteomes" id="UP000250235">
    <property type="component" value="Unassembled WGS sequence"/>
</dbReference>
<organism evidence="3 4">
    <name type="scientific">Dorcoceras hygrometricum</name>
    <dbReference type="NCBI Taxonomy" id="472368"/>
    <lineage>
        <taxon>Eukaryota</taxon>
        <taxon>Viridiplantae</taxon>
        <taxon>Streptophyta</taxon>
        <taxon>Embryophyta</taxon>
        <taxon>Tracheophyta</taxon>
        <taxon>Spermatophyta</taxon>
        <taxon>Magnoliopsida</taxon>
        <taxon>eudicotyledons</taxon>
        <taxon>Gunneridae</taxon>
        <taxon>Pentapetalae</taxon>
        <taxon>asterids</taxon>
        <taxon>lamiids</taxon>
        <taxon>Lamiales</taxon>
        <taxon>Gesneriaceae</taxon>
        <taxon>Didymocarpoideae</taxon>
        <taxon>Trichosporeae</taxon>
        <taxon>Loxocarpinae</taxon>
        <taxon>Dorcoceras</taxon>
    </lineage>
</organism>
<evidence type="ECO:0000256" key="1">
    <source>
        <dbReference type="SAM" id="MobiDB-lite"/>
    </source>
</evidence>
<reference evidence="3 4" key="1">
    <citation type="journal article" date="2015" name="Proc. Natl. Acad. Sci. U.S.A.">
        <title>The resurrection genome of Boea hygrometrica: A blueprint for survival of dehydration.</title>
        <authorList>
            <person name="Xiao L."/>
            <person name="Yang G."/>
            <person name="Zhang L."/>
            <person name="Yang X."/>
            <person name="Zhao S."/>
            <person name="Ji Z."/>
            <person name="Zhou Q."/>
            <person name="Hu M."/>
            <person name="Wang Y."/>
            <person name="Chen M."/>
            <person name="Xu Y."/>
            <person name="Jin H."/>
            <person name="Xiao X."/>
            <person name="Hu G."/>
            <person name="Bao F."/>
            <person name="Hu Y."/>
            <person name="Wan P."/>
            <person name="Li L."/>
            <person name="Deng X."/>
            <person name="Kuang T."/>
            <person name="Xiang C."/>
            <person name="Zhu J.K."/>
            <person name="Oliver M.J."/>
            <person name="He Y."/>
        </authorList>
    </citation>
    <scope>NUCLEOTIDE SEQUENCE [LARGE SCALE GENOMIC DNA]</scope>
    <source>
        <strain evidence="4">cv. XS01</strain>
    </source>
</reference>
<gene>
    <name evidence="3" type="ORF">F511_41737</name>
</gene>
<dbReference type="OrthoDB" id="1732802at2759"/>
<dbReference type="InterPro" id="IPR024752">
    <property type="entry name" value="Myb/SANT-like_dom"/>
</dbReference>
<protein>
    <recommendedName>
        <fullName evidence="2">Myb/SANT-like domain-containing protein</fullName>
    </recommendedName>
</protein>
<dbReference type="Pfam" id="PF12776">
    <property type="entry name" value="Myb_DNA-bind_3"/>
    <property type="match status" value="1"/>
</dbReference>
<evidence type="ECO:0000259" key="2">
    <source>
        <dbReference type="Pfam" id="PF12776"/>
    </source>
</evidence>
<sequence length="196" mass="22768">MAEEGEQTSNKHGSSRTYWSSKDVKLFIDILLDYKRKGEMRQNNFGKSWIKIGKEFNSKAEFKQSQEQISQKFNRFRADWRVFKDLCENYTGLGWDPVNETVTATEEQWTEMIKKNKEFKKFKSRGLDFNKELGELFEKSNSTGNFALASGQSQVNEGREVGASISLEFDHEDEVPLTSKSSTKRPIKNRNEKKIV</sequence>
<evidence type="ECO:0000313" key="3">
    <source>
        <dbReference type="EMBL" id="KZV53960.1"/>
    </source>
</evidence>
<dbReference type="AlphaFoldDB" id="A0A2Z7D484"/>
<keyword evidence="4" id="KW-1185">Reference proteome</keyword>
<proteinExistence type="predicted"/>
<evidence type="ECO:0000313" key="4">
    <source>
        <dbReference type="Proteomes" id="UP000250235"/>
    </source>
</evidence>
<feature type="region of interest" description="Disordered" evidence="1">
    <location>
        <begin position="172"/>
        <end position="196"/>
    </location>
</feature>
<accession>A0A2Z7D484</accession>
<dbReference type="EMBL" id="KQ989778">
    <property type="protein sequence ID" value="KZV53960.1"/>
    <property type="molecule type" value="Genomic_DNA"/>
</dbReference>
<feature type="domain" description="Myb/SANT-like" evidence="2">
    <location>
        <begin position="18"/>
        <end position="111"/>
    </location>
</feature>
<dbReference type="PANTHER" id="PTHR47584:SF19">
    <property type="entry name" value="L10-INTERACTING MYB DOMAIN-CONTAINING PROTEIN-LIKE"/>
    <property type="match status" value="1"/>
</dbReference>
<dbReference type="InterPro" id="IPR045026">
    <property type="entry name" value="LIMYB"/>
</dbReference>